<comment type="caution">
    <text evidence="1">The sequence shown here is derived from an EMBL/GenBank/DDBJ whole genome shotgun (WGS) entry which is preliminary data.</text>
</comment>
<dbReference type="InterPro" id="IPR018715">
    <property type="entry name" value="DUF2239"/>
</dbReference>
<proteinExistence type="predicted"/>
<accession>A0AAW8JJD7</accession>
<organism evidence="1 2">
    <name type="scientific">Acinetobacter gerneri</name>
    <dbReference type="NCBI Taxonomy" id="202952"/>
    <lineage>
        <taxon>Bacteria</taxon>
        <taxon>Pseudomonadati</taxon>
        <taxon>Pseudomonadota</taxon>
        <taxon>Gammaproteobacteria</taxon>
        <taxon>Moraxellales</taxon>
        <taxon>Moraxellaceae</taxon>
        <taxon>Acinetobacter</taxon>
    </lineage>
</organism>
<dbReference type="AlphaFoldDB" id="A0AAW8JJD7"/>
<dbReference type="Pfam" id="PF09998">
    <property type="entry name" value="DUF2239"/>
    <property type="match status" value="1"/>
</dbReference>
<evidence type="ECO:0000313" key="2">
    <source>
        <dbReference type="Proteomes" id="UP001243195"/>
    </source>
</evidence>
<dbReference type="GeneID" id="84210827"/>
<gene>
    <name evidence="1" type="ORF">RFH51_10805</name>
</gene>
<reference evidence="1" key="1">
    <citation type="submission" date="2023-08" db="EMBL/GenBank/DDBJ databases">
        <title>Emergence of clinically-relevant ST2 carbapenem-resistant Acinetobacter baumannii strains in hospital sewages in Zhejiang, East of China.</title>
        <authorList>
            <person name="Kaichao C."/>
            <person name="Zhang R."/>
        </authorList>
    </citation>
    <scope>NUCLEOTIDE SEQUENCE</scope>
    <source>
        <strain evidence="1">M-SY-60</strain>
    </source>
</reference>
<name>A0AAW8JJD7_9GAMM</name>
<dbReference type="EMBL" id="JAVIDA010000013">
    <property type="protein sequence ID" value="MDQ9071949.1"/>
    <property type="molecule type" value="Genomic_DNA"/>
</dbReference>
<evidence type="ECO:0000313" key="1">
    <source>
        <dbReference type="EMBL" id="MDQ9071949.1"/>
    </source>
</evidence>
<dbReference type="RefSeq" id="WP_004867602.1">
    <property type="nucleotide sequence ID" value="NZ_BBLI01000007.1"/>
</dbReference>
<sequence length="182" mass="20594">MQKQISAFLGQKLLITASVAEVATYLKTQVTTDEPILIFQDQTGKQIDLDLTGTVQDVADRYAEEMPTKKVGRPKLGVISREITLQQKHWDWLDLQSSSASAVLRKLIDHEMKNHASEYNIMLAKQATDRFMAAMLGNESHFEEATRALYQDNKAKFIKLIADFPEDLKAHVLLLSQNAFVE</sequence>
<dbReference type="Proteomes" id="UP001243195">
    <property type="component" value="Unassembled WGS sequence"/>
</dbReference>
<protein>
    <submittedName>
        <fullName evidence="1">DUF2239 family protein</fullName>
    </submittedName>
</protein>